<dbReference type="Proteomes" id="UP001066276">
    <property type="component" value="Chromosome 1_2"/>
</dbReference>
<keyword evidence="2" id="KW-1185">Reference proteome</keyword>
<accession>A0AAV7WGS6</accession>
<gene>
    <name evidence="1" type="ORF">NDU88_007132</name>
</gene>
<reference evidence="1" key="1">
    <citation type="journal article" date="2022" name="bioRxiv">
        <title>Sequencing and chromosome-scale assembly of the giantPleurodeles waltlgenome.</title>
        <authorList>
            <person name="Brown T."/>
            <person name="Elewa A."/>
            <person name="Iarovenko S."/>
            <person name="Subramanian E."/>
            <person name="Araus A.J."/>
            <person name="Petzold A."/>
            <person name="Susuki M."/>
            <person name="Suzuki K.-i.T."/>
            <person name="Hayashi T."/>
            <person name="Toyoda A."/>
            <person name="Oliveira C."/>
            <person name="Osipova E."/>
            <person name="Leigh N.D."/>
            <person name="Simon A."/>
            <person name="Yun M.H."/>
        </authorList>
    </citation>
    <scope>NUCLEOTIDE SEQUENCE</scope>
    <source>
        <strain evidence="1">20211129_DDA</strain>
        <tissue evidence="1">Liver</tissue>
    </source>
</reference>
<dbReference type="EMBL" id="JANPWB010000002">
    <property type="protein sequence ID" value="KAJ1211778.1"/>
    <property type="molecule type" value="Genomic_DNA"/>
</dbReference>
<comment type="caution">
    <text evidence="1">The sequence shown here is derived from an EMBL/GenBank/DDBJ whole genome shotgun (WGS) entry which is preliminary data.</text>
</comment>
<proteinExistence type="predicted"/>
<sequence>MPWMQVYLLLLDTRLELPAGSLVITKPILNHSTSLDQGVVDSWIQNALDAALPATSRHSVRTTPLTPWLSLNRSSSPQPARIRVWWIAGYRMLPMQLYLLLLDTRLELPADSLVITKPILEPSASLDQGVVDSWIQNAMDAALPAA</sequence>
<evidence type="ECO:0000313" key="1">
    <source>
        <dbReference type="EMBL" id="KAJ1211778.1"/>
    </source>
</evidence>
<evidence type="ECO:0000313" key="2">
    <source>
        <dbReference type="Proteomes" id="UP001066276"/>
    </source>
</evidence>
<protein>
    <submittedName>
        <fullName evidence="1">Uncharacterized protein</fullName>
    </submittedName>
</protein>
<name>A0AAV7WGS6_PLEWA</name>
<dbReference type="AlphaFoldDB" id="A0AAV7WGS6"/>
<organism evidence="1 2">
    <name type="scientific">Pleurodeles waltl</name>
    <name type="common">Iberian ribbed newt</name>
    <dbReference type="NCBI Taxonomy" id="8319"/>
    <lineage>
        <taxon>Eukaryota</taxon>
        <taxon>Metazoa</taxon>
        <taxon>Chordata</taxon>
        <taxon>Craniata</taxon>
        <taxon>Vertebrata</taxon>
        <taxon>Euteleostomi</taxon>
        <taxon>Amphibia</taxon>
        <taxon>Batrachia</taxon>
        <taxon>Caudata</taxon>
        <taxon>Salamandroidea</taxon>
        <taxon>Salamandridae</taxon>
        <taxon>Pleurodelinae</taxon>
        <taxon>Pleurodeles</taxon>
    </lineage>
</organism>